<dbReference type="GO" id="GO:0016491">
    <property type="term" value="F:oxidoreductase activity"/>
    <property type="evidence" value="ECO:0007669"/>
    <property type="project" value="UniProtKB-KW"/>
</dbReference>
<dbReference type="PANTHER" id="PTHR35870:SF1">
    <property type="entry name" value="PROTEIN, PUTATIVE (AFU_ORTHOLOGUE AFUA_5G03330)-RELATED"/>
    <property type="match status" value="1"/>
</dbReference>
<reference evidence="3" key="2">
    <citation type="journal article" date="2019" name="Mol. Plant Microbe Interact.">
        <title>Genome sequence resources for four phytopathogenic fungi from the Colletotrichum orbiculare species complex.</title>
        <authorList>
            <person name="Gan P."/>
            <person name="Tsushima A."/>
            <person name="Narusaka M."/>
            <person name="Narusaka Y."/>
            <person name="Takano Y."/>
            <person name="Kubo Y."/>
            <person name="Shirasu K."/>
        </authorList>
    </citation>
    <scope>GENOME REANNOTATION</scope>
    <source>
        <strain evidence="3">104-T / ATCC 96160 / CBS 514.97 / LARS 414 / MAFF 240422</strain>
    </source>
</reference>
<dbReference type="Pfam" id="PF14027">
    <property type="entry name" value="Questin_oxidase"/>
    <property type="match status" value="1"/>
</dbReference>
<keyword evidence="1" id="KW-0560">Oxidoreductase</keyword>
<comment type="caution">
    <text evidence="2">The sequence shown here is derived from an EMBL/GenBank/DDBJ whole genome shotgun (WGS) entry which is preliminary data.</text>
</comment>
<accession>A0A484FKX5</accession>
<evidence type="ECO:0000256" key="1">
    <source>
        <dbReference type="ARBA" id="ARBA00023002"/>
    </source>
</evidence>
<organism evidence="2 3">
    <name type="scientific">Colletotrichum orbiculare (strain 104-T / ATCC 96160 / CBS 514.97 / LARS 414 / MAFF 240422)</name>
    <name type="common">Cucumber anthracnose fungus</name>
    <name type="synonym">Colletotrichum lagenarium</name>
    <dbReference type="NCBI Taxonomy" id="1213857"/>
    <lineage>
        <taxon>Eukaryota</taxon>
        <taxon>Fungi</taxon>
        <taxon>Dikarya</taxon>
        <taxon>Ascomycota</taxon>
        <taxon>Pezizomycotina</taxon>
        <taxon>Sordariomycetes</taxon>
        <taxon>Hypocreomycetidae</taxon>
        <taxon>Glomerellales</taxon>
        <taxon>Glomerellaceae</taxon>
        <taxon>Colletotrichum</taxon>
        <taxon>Colletotrichum orbiculare species complex</taxon>
    </lineage>
</organism>
<dbReference type="PANTHER" id="PTHR35870">
    <property type="entry name" value="PROTEIN, PUTATIVE (AFU_ORTHOLOGUE AFUA_5G03330)-RELATED"/>
    <property type="match status" value="1"/>
</dbReference>
<protein>
    <submittedName>
        <fullName evidence="2">Oxidoreductase ptaJ</fullName>
    </submittedName>
</protein>
<sequence>MAHASKFLITGNNTGLWNVEQSEEAAEKVTELLQLDLKNHHVFLNDDGFHNHLPQHLLALYGTGASVANIQKAYDHRHPLTRPSKPRHCNVLFELERDWNNARNYLGKDEYYPDFLSYFQRTVDARGYEWTVNEFLLKQDAAADDLLVRLHAGALHPLTQLTYALEWQQPAMVAEAMAQTCVHGIEGLDRILLEAERSRPCLSLDGSSPPFLAFFDRCRADAQLSSCARLDDGDEIADGVLARAKEPMLALLGRIRVTPEQLEEKTAEMFHAIVSGAAIRPPHHVEYDYFLMHHINAGPFDPTVNRQPWIPDAAKARLLEWKMRMDVVQYVARGCPSFSLDGILRYEAEIRLEGSPRDMSKVLHDFGDDGHAIEQARATALCHELTRSYEDRPWAVLRGDETWRTVQHMVVDAVQGPGRLYVRGAGMEEVWKGVPLQSEPELGDEFLRASMFGQ</sequence>
<dbReference type="STRING" id="1213857.A0A484FKX5"/>
<dbReference type="AlphaFoldDB" id="A0A484FKX5"/>
<reference evidence="3" key="1">
    <citation type="journal article" date="2013" name="New Phytol.">
        <title>Comparative genomic and transcriptomic analyses reveal the hemibiotrophic stage shift of Colletotrichum fungi.</title>
        <authorList>
            <person name="Gan P."/>
            <person name="Ikeda K."/>
            <person name="Irieda H."/>
            <person name="Narusaka M."/>
            <person name="O'Connell R.J."/>
            <person name="Narusaka Y."/>
            <person name="Takano Y."/>
            <person name="Kubo Y."/>
            <person name="Shirasu K."/>
        </authorList>
    </citation>
    <scope>NUCLEOTIDE SEQUENCE [LARGE SCALE GENOMIC DNA]</scope>
    <source>
        <strain evidence="3">104-T / ATCC 96160 / CBS 514.97 / LARS 414 / MAFF 240422</strain>
    </source>
</reference>
<evidence type="ECO:0000313" key="2">
    <source>
        <dbReference type="EMBL" id="TDZ18692.1"/>
    </source>
</evidence>
<dbReference type="EMBL" id="AMCV02000022">
    <property type="protein sequence ID" value="TDZ18692.1"/>
    <property type="molecule type" value="Genomic_DNA"/>
</dbReference>
<gene>
    <name evidence="2" type="primary">ptaJ-1</name>
    <name evidence="2" type="ORF">Cob_v008336</name>
</gene>
<proteinExistence type="predicted"/>
<dbReference type="InterPro" id="IPR025337">
    <property type="entry name" value="Questin_oxidase-like"/>
</dbReference>
<dbReference type="Proteomes" id="UP000014480">
    <property type="component" value="Unassembled WGS sequence"/>
</dbReference>
<evidence type="ECO:0000313" key="3">
    <source>
        <dbReference type="Proteomes" id="UP000014480"/>
    </source>
</evidence>
<name>A0A484FKX5_COLOR</name>
<dbReference type="OrthoDB" id="10004862at2759"/>
<keyword evidence="3" id="KW-1185">Reference proteome</keyword>